<gene>
    <name evidence="3" type="ORF">PSRA_0422</name>
</gene>
<comment type="caution">
    <text evidence="3">The sequence shown here is derived from an EMBL/GenBank/DDBJ whole genome shotgun (WGS) entry which is preliminary data.</text>
</comment>
<keyword evidence="4" id="KW-1185">Reference proteome</keyword>
<keyword evidence="2" id="KW-0812">Transmembrane</keyword>
<dbReference type="Proteomes" id="UP000216725">
    <property type="component" value="Unassembled WGS sequence"/>
</dbReference>
<proteinExistence type="predicted"/>
<evidence type="ECO:0000313" key="4">
    <source>
        <dbReference type="Proteomes" id="UP000216725"/>
    </source>
</evidence>
<accession>A0A261F0P3</accession>
<protein>
    <submittedName>
        <fullName evidence="3">Uncharacterized protein</fullName>
    </submittedName>
</protein>
<keyword evidence="2" id="KW-0472">Membrane</keyword>
<reference evidence="3 4" key="1">
    <citation type="journal article" date="2017" name="BMC Genomics">
        <title>Comparative genomic and phylogenomic analyses of the Bifidobacteriaceae family.</title>
        <authorList>
            <person name="Lugli G.A."/>
            <person name="Milani C."/>
            <person name="Turroni F."/>
            <person name="Duranti S."/>
            <person name="Mancabelli L."/>
            <person name="Mangifesta M."/>
            <person name="Ferrario C."/>
            <person name="Modesto M."/>
            <person name="Mattarelli P."/>
            <person name="Jiri K."/>
            <person name="van Sinderen D."/>
            <person name="Ventura M."/>
        </authorList>
    </citation>
    <scope>NUCLEOTIDE SEQUENCE [LARGE SCALE GENOMIC DNA]</scope>
    <source>
        <strain evidence="3 4">DSM 24742</strain>
    </source>
</reference>
<sequence>MNDQQYHSYYSRPDGSPSNAPYGDTSRAGGTVPAAGSPHPPYGANRPYPDSPYPNAEYPNAGYPMDGYPIGPGANAPFGPAMASAPHRGLPGPGAAPSAARRRSNVIAIVAFVTAIAVLVGCAVALRRVPSASRTAAQASSGSAQGTTASVTLSADQVCANVTSAMSSIDGWTKSDGSAPDELTVLANDRTACGSGASDLTADQLSTMSSHTTDALLAWYSAMQPRYGSDTTLNYQLDGQWSDETRALKSAFSKDGWQDDPTYAAEQAAKLRTSIDSMQSHLDATFSDLHGRENAVAGIVLNDSASEADVWNAIDSATQAMGVTYAFGSDAADCGDAASQDETDDGSAIASFCFTDATTDHRNTITFVNDAADWNEIKANPFLLDATKHELAHRSISIVCGTTEPNIVGTRTEAVTNAYSFTYLGGDRQRSENMQAGLEDYQVQDQDIQVAQKIHDSGTCRW</sequence>
<feature type="region of interest" description="Disordered" evidence="1">
    <location>
        <begin position="1"/>
        <end position="55"/>
    </location>
</feature>
<dbReference type="AlphaFoldDB" id="A0A261F0P3"/>
<organism evidence="3 4">
    <name type="scientific">Pseudoscardovia radai</name>
    <dbReference type="NCBI Taxonomy" id="987066"/>
    <lineage>
        <taxon>Bacteria</taxon>
        <taxon>Bacillati</taxon>
        <taxon>Actinomycetota</taxon>
        <taxon>Actinomycetes</taxon>
        <taxon>Bifidobacteriales</taxon>
        <taxon>Bifidobacteriaceae</taxon>
        <taxon>Pseudoscardovia</taxon>
    </lineage>
</organism>
<evidence type="ECO:0000256" key="2">
    <source>
        <dbReference type="SAM" id="Phobius"/>
    </source>
</evidence>
<name>A0A261F0P3_9BIFI</name>
<feature type="transmembrane region" description="Helical" evidence="2">
    <location>
        <begin position="106"/>
        <end position="126"/>
    </location>
</feature>
<keyword evidence="2" id="KW-1133">Transmembrane helix</keyword>
<evidence type="ECO:0000313" key="3">
    <source>
        <dbReference type="EMBL" id="OZG52690.1"/>
    </source>
</evidence>
<dbReference type="EMBL" id="MWWR01000003">
    <property type="protein sequence ID" value="OZG52690.1"/>
    <property type="molecule type" value="Genomic_DNA"/>
</dbReference>
<evidence type="ECO:0000256" key="1">
    <source>
        <dbReference type="SAM" id="MobiDB-lite"/>
    </source>
</evidence>